<proteinExistence type="predicted"/>
<dbReference type="KEGG" id="mmai:sS8_2086"/>
<evidence type="ECO:0000313" key="2">
    <source>
        <dbReference type="Proteomes" id="UP000266313"/>
    </source>
</evidence>
<organism evidence="1 2">
    <name type="scientific">Methylocaldum marinum</name>
    <dbReference type="NCBI Taxonomy" id="1432792"/>
    <lineage>
        <taxon>Bacteria</taxon>
        <taxon>Pseudomonadati</taxon>
        <taxon>Pseudomonadota</taxon>
        <taxon>Gammaproteobacteria</taxon>
        <taxon>Methylococcales</taxon>
        <taxon>Methylococcaceae</taxon>
        <taxon>Methylocaldum</taxon>
    </lineage>
</organism>
<keyword evidence="2" id="KW-1185">Reference proteome</keyword>
<sequence>MFNTFFSIRKNRNASALATASTIHPACPLQQPQPPSGQTPVVSARVNYDIPTYIRRGIKLSGLN</sequence>
<protein>
    <submittedName>
        <fullName evidence="1">Uncharacterized protein</fullName>
    </submittedName>
</protein>
<reference evidence="1 2" key="1">
    <citation type="submission" date="2016-12" db="EMBL/GenBank/DDBJ databases">
        <title>Genome sequencing of Methylocaldum marinum.</title>
        <authorList>
            <person name="Takeuchi M."/>
            <person name="Kamagata Y."/>
            <person name="Hiraoka S."/>
            <person name="Oshima K."/>
            <person name="Hattori M."/>
            <person name="Iwasaki W."/>
        </authorList>
    </citation>
    <scope>NUCLEOTIDE SEQUENCE [LARGE SCALE GENOMIC DNA]</scope>
    <source>
        <strain evidence="1 2">S8</strain>
    </source>
</reference>
<dbReference type="Proteomes" id="UP000266313">
    <property type="component" value="Chromosome"/>
</dbReference>
<dbReference type="AlphaFoldDB" id="A0A250KQZ4"/>
<dbReference type="EMBL" id="AP017928">
    <property type="protein sequence ID" value="BBA34038.1"/>
    <property type="molecule type" value="Genomic_DNA"/>
</dbReference>
<dbReference type="RefSeq" id="WP_119629526.1">
    <property type="nucleotide sequence ID" value="NZ_AP017928.1"/>
</dbReference>
<gene>
    <name evidence="1" type="ORF">sS8_2086</name>
</gene>
<name>A0A250KQZ4_9GAMM</name>
<accession>A0A250KQZ4</accession>
<evidence type="ECO:0000313" key="1">
    <source>
        <dbReference type="EMBL" id="BBA34038.1"/>
    </source>
</evidence>